<feature type="binding site" evidence="2">
    <location>
        <position position="423"/>
    </location>
    <ligand>
        <name>Mn(2+)</name>
        <dbReference type="ChEBI" id="CHEBI:29035"/>
        <label>1</label>
    </ligand>
</feature>
<evidence type="ECO:0000256" key="2">
    <source>
        <dbReference type="PIRSR" id="PIRSR026583-50"/>
    </source>
</evidence>
<keyword evidence="1 3" id="KW-0472">Membrane</keyword>
<comment type="caution">
    <text evidence="6">The sequence shown here is derived from an EMBL/GenBank/DDBJ whole genome shotgun (WGS) entry which is preliminary data.</text>
</comment>
<protein>
    <recommendedName>
        <fullName evidence="1">Cyclic-di-AMP phosphodiesterase</fullName>
        <ecNumber evidence="1">3.1.4.-</ecNumber>
    </recommendedName>
</protein>
<comment type="function">
    <text evidence="1">Has phosphodiesterase (PDE) activity against cyclic-di-AMP (c-di-AMP).</text>
</comment>
<reference evidence="6" key="1">
    <citation type="submission" date="2020-10" db="EMBL/GenBank/DDBJ databases">
        <authorList>
            <person name="Gilroy R."/>
        </authorList>
    </citation>
    <scope>NUCLEOTIDE SEQUENCE</scope>
    <source>
        <strain evidence="6">ChiGjej1B1-19959</strain>
    </source>
</reference>
<evidence type="ECO:0000256" key="1">
    <source>
        <dbReference type="PIRNR" id="PIRNR026583"/>
    </source>
</evidence>
<evidence type="ECO:0000259" key="5">
    <source>
        <dbReference type="Pfam" id="PF02272"/>
    </source>
</evidence>
<dbReference type="EMBL" id="DVMW01000026">
    <property type="protein sequence ID" value="HIU35675.1"/>
    <property type="molecule type" value="Genomic_DNA"/>
</dbReference>
<dbReference type="Proteomes" id="UP000824071">
    <property type="component" value="Unassembled WGS sequence"/>
</dbReference>
<dbReference type="PROSITE" id="PS51257">
    <property type="entry name" value="PROKAR_LIPOPROTEIN"/>
    <property type="match status" value="1"/>
</dbReference>
<feature type="transmembrane region" description="Helical" evidence="3">
    <location>
        <begin position="12"/>
        <end position="30"/>
    </location>
</feature>
<dbReference type="PIRSF" id="PIRSF026583">
    <property type="entry name" value="YybT"/>
    <property type="match status" value="1"/>
</dbReference>
<comment type="subcellular location">
    <subcellularLocation>
        <location evidence="1">Cell membrane</location>
    </subcellularLocation>
</comment>
<dbReference type="GO" id="GO:0003676">
    <property type="term" value="F:nucleic acid binding"/>
    <property type="evidence" value="ECO:0007669"/>
    <property type="project" value="UniProtKB-UniRule"/>
</dbReference>
<keyword evidence="1" id="KW-0378">Hydrolase</keyword>
<dbReference type="GO" id="GO:0005886">
    <property type="term" value="C:plasma membrane"/>
    <property type="evidence" value="ECO:0007669"/>
    <property type="project" value="UniProtKB-SubCell"/>
</dbReference>
<dbReference type="Pfam" id="PF02272">
    <property type="entry name" value="DHHA1"/>
    <property type="match status" value="1"/>
</dbReference>
<evidence type="ECO:0000313" key="7">
    <source>
        <dbReference type="Proteomes" id="UP000824071"/>
    </source>
</evidence>
<evidence type="ECO:0000259" key="4">
    <source>
        <dbReference type="Pfam" id="PF01368"/>
    </source>
</evidence>
<dbReference type="InterPro" id="IPR003156">
    <property type="entry name" value="DHHA1_dom"/>
</dbReference>
<evidence type="ECO:0000313" key="6">
    <source>
        <dbReference type="EMBL" id="HIU35675.1"/>
    </source>
</evidence>
<dbReference type="Gene3D" id="3.30.450.20">
    <property type="entry name" value="PAS domain"/>
    <property type="match status" value="1"/>
</dbReference>
<feature type="binding site" evidence="2">
    <location>
        <position position="502"/>
    </location>
    <ligand>
        <name>Mn(2+)</name>
        <dbReference type="ChEBI" id="CHEBI:29035"/>
        <label>2</label>
    </ligand>
</feature>
<dbReference type="InterPro" id="IPR014528">
    <property type="entry name" value="GdpP/PdeA"/>
</dbReference>
<feature type="domain" description="DHHA1" evidence="5">
    <location>
        <begin position="573"/>
        <end position="653"/>
    </location>
</feature>
<dbReference type="AlphaFoldDB" id="A0A9D1IDY6"/>
<feature type="binding site" evidence="2">
    <location>
        <position position="357"/>
    </location>
    <ligand>
        <name>Mn(2+)</name>
        <dbReference type="ChEBI" id="CHEBI:29035"/>
        <label>2</label>
    </ligand>
</feature>
<dbReference type="InterPro" id="IPR051319">
    <property type="entry name" value="Oligoribo/pAp-PDE_c-di-AMP_PDE"/>
</dbReference>
<organism evidence="6 7">
    <name type="scientific">Candidatus Fimenecus excrementigallinarum</name>
    <dbReference type="NCBI Taxonomy" id="2840816"/>
    <lineage>
        <taxon>Bacteria</taxon>
        <taxon>Bacillati</taxon>
        <taxon>Bacillota</taxon>
        <taxon>Clostridia</taxon>
        <taxon>Candidatus Fimenecus</taxon>
    </lineage>
</organism>
<dbReference type="Gene3D" id="3.30.70.270">
    <property type="match status" value="1"/>
</dbReference>
<dbReference type="SUPFAM" id="SSF64182">
    <property type="entry name" value="DHH phosphoesterases"/>
    <property type="match status" value="1"/>
</dbReference>
<dbReference type="Gene3D" id="3.90.1640.10">
    <property type="entry name" value="inorganic pyrophosphatase (n-terminal core)"/>
    <property type="match status" value="1"/>
</dbReference>
<dbReference type="Gene3D" id="3.10.310.30">
    <property type="match status" value="1"/>
</dbReference>
<keyword evidence="1" id="KW-1003">Cell membrane</keyword>
<feature type="binding site" evidence="2">
    <location>
        <position position="355"/>
    </location>
    <ligand>
        <name>Mn(2+)</name>
        <dbReference type="ChEBI" id="CHEBI:29035"/>
        <label>1</label>
    </ligand>
</feature>
<dbReference type="InterPro" id="IPR001667">
    <property type="entry name" value="DDH_dom"/>
</dbReference>
<dbReference type="Pfam" id="PF24898">
    <property type="entry name" value="GGDEF_GdpP"/>
    <property type="match status" value="1"/>
</dbReference>
<feature type="domain" description="DDH" evidence="4">
    <location>
        <begin position="345"/>
        <end position="499"/>
    </location>
</feature>
<dbReference type="PANTHER" id="PTHR47618:SF2">
    <property type="entry name" value="CYCLIC-DI-AMP PHOSPHODIESTERASE GDPP"/>
    <property type="match status" value="1"/>
</dbReference>
<dbReference type="Pfam" id="PF01368">
    <property type="entry name" value="DHH"/>
    <property type="match status" value="1"/>
</dbReference>
<keyword evidence="3" id="KW-1133">Transmembrane helix</keyword>
<dbReference type="GO" id="GO:0046872">
    <property type="term" value="F:metal ion binding"/>
    <property type="evidence" value="ECO:0007669"/>
    <property type="project" value="UniProtKB-KW"/>
</dbReference>
<keyword evidence="2" id="KW-0479">Metal-binding</keyword>
<comment type="cofactor">
    <cofactor evidence="2">
        <name>Mn(2+)</name>
        <dbReference type="ChEBI" id="CHEBI:29035"/>
    </cofactor>
    <text evidence="2">For phosphodiesterase activity, probably binds 2 Mn(2+) per subunit.</text>
</comment>
<reference evidence="6" key="2">
    <citation type="journal article" date="2021" name="PeerJ">
        <title>Extensive microbial diversity within the chicken gut microbiome revealed by metagenomics and culture.</title>
        <authorList>
            <person name="Gilroy R."/>
            <person name="Ravi A."/>
            <person name="Getino M."/>
            <person name="Pursley I."/>
            <person name="Horton D.L."/>
            <person name="Alikhan N.F."/>
            <person name="Baker D."/>
            <person name="Gharbi K."/>
            <person name="Hall N."/>
            <person name="Watson M."/>
            <person name="Adriaenssens E.M."/>
            <person name="Foster-Nyarko E."/>
            <person name="Jarju S."/>
            <person name="Secka A."/>
            <person name="Antonio M."/>
            <person name="Oren A."/>
            <person name="Chaudhuri R.R."/>
            <person name="La Ragione R."/>
            <person name="Hildebrand F."/>
            <person name="Pallen M.J."/>
        </authorList>
    </citation>
    <scope>NUCLEOTIDE SEQUENCE</scope>
    <source>
        <strain evidence="6">ChiGjej1B1-19959</strain>
    </source>
</reference>
<dbReference type="InterPro" id="IPR038763">
    <property type="entry name" value="DHH_sf"/>
</dbReference>
<name>A0A9D1IDY6_9FIRM</name>
<keyword evidence="2" id="KW-0464">Manganese</keyword>
<gene>
    <name evidence="6" type="ORF">IAC53_03600</name>
</gene>
<proteinExistence type="inferred from homology"/>
<feature type="binding site" evidence="2">
    <location>
        <position position="423"/>
    </location>
    <ligand>
        <name>Mn(2+)</name>
        <dbReference type="ChEBI" id="CHEBI:29035"/>
        <label>2</label>
    </ligand>
</feature>
<feature type="binding site" evidence="2">
    <location>
        <position position="447"/>
    </location>
    <ligand>
        <name>Mn(2+)</name>
        <dbReference type="ChEBI" id="CHEBI:29035"/>
        <label>2</label>
    </ligand>
</feature>
<dbReference type="FunFam" id="3.90.1640.10:FF:000002">
    <property type="entry name" value="Cyclic-di-AMP phosphodiesterase"/>
    <property type="match status" value="1"/>
</dbReference>
<accession>A0A9D1IDY6</accession>
<comment type="catalytic activity">
    <reaction evidence="1">
        <text>3',3'-c-di-AMP + H2O = 5'-O-phosphonoadenylyl-(3'-&gt;5')-adenosine + H(+)</text>
        <dbReference type="Rhea" id="RHEA:54420"/>
        <dbReference type="ChEBI" id="CHEBI:15377"/>
        <dbReference type="ChEBI" id="CHEBI:15378"/>
        <dbReference type="ChEBI" id="CHEBI:71500"/>
        <dbReference type="ChEBI" id="CHEBI:138171"/>
    </reaction>
</comment>
<feature type="binding site" evidence="2">
    <location>
        <position position="351"/>
    </location>
    <ligand>
        <name>Mn(2+)</name>
        <dbReference type="ChEBI" id="CHEBI:29035"/>
        <label>1</label>
    </ligand>
</feature>
<dbReference type="PANTHER" id="PTHR47618">
    <property type="entry name" value="BIFUNCTIONAL OLIGORIBONUCLEASE AND PAP PHOSPHATASE NRNA"/>
    <property type="match status" value="1"/>
</dbReference>
<comment type="similarity">
    <text evidence="1">Belongs to the GdpP/PdeA phosphodiesterase family.</text>
</comment>
<dbReference type="EC" id="3.1.4.-" evidence="1"/>
<dbReference type="InterPro" id="IPR043128">
    <property type="entry name" value="Rev_trsase/Diguanyl_cyclase"/>
</dbReference>
<evidence type="ECO:0000256" key="3">
    <source>
        <dbReference type="SAM" id="Phobius"/>
    </source>
</evidence>
<sequence length="655" mass="72172">MSARQAFRAYPMTFAALFAVGACCVVSAFWSLPAAAAEFGVLLVLAVVTAVRIRRDFRTIRATVLALGETFSTEENSTLQNFPLPVVVFDSADRVVWYNLKFQNEFLADRAARTGDIRQFTGGLGLRDIRKSERFDAEVGGKAYTVYFNHIQCAGRQSYVLLYSEDTRLKRIARAYALEKPVVAMLAMDSVDEIYRAYKESEYAEISADVERITEGWFNQYTGLFRKLGSGRFLAVFPEETLQKMTQSRFHVLELVRKYTYHDVPVGVTLSIGVGRGDSISDAENNARQALDMALGRGGDQAALKDPDETYRFFGGVSKGVEKRTKVRSRVMASAIAELLRGSENVLVMGHQYSDLDCIGAAIGLCSASRELGTPAFVVTDPHTTLASPLVEYASQAGAAQWFVLPEHAERLLTEKSLLIVVDTHKAGFTEAPQLCEAAERVVVIDHHRKTVDYIRDAVIFYHEPHASSTCEMVAELLQYMGAKSAVTTLCANALLAGVILDTKNFVLRTGVRTFEAAAYLRSRGADTVMVTRFFNSSMENKKLRGQIVLNAQTYRRCAVSVADIRTHDIRVICAQAADELLTVSDVDASFVLFETETTANISARSMGNINVQLIMESLGGGGHQTMAAAQLRDTTLPEAKEALLAAIDAYFENQ</sequence>
<dbReference type="GO" id="GO:0016787">
    <property type="term" value="F:hydrolase activity"/>
    <property type="evidence" value="ECO:0007669"/>
    <property type="project" value="UniProtKB-UniRule"/>
</dbReference>
<keyword evidence="3" id="KW-0812">Transmembrane</keyword>